<protein>
    <submittedName>
        <fullName evidence="2">Uncharacterized protein YbjT (DUF2867 family)</fullName>
    </submittedName>
</protein>
<dbReference type="EMBL" id="JAUSRA010000001">
    <property type="protein sequence ID" value="MDP9797231.1"/>
    <property type="molecule type" value="Genomic_DNA"/>
</dbReference>
<dbReference type="SUPFAM" id="SSF51735">
    <property type="entry name" value="NAD(P)-binding Rossmann-fold domains"/>
    <property type="match status" value="1"/>
</dbReference>
<evidence type="ECO:0000313" key="2">
    <source>
        <dbReference type="EMBL" id="MDP9797231.1"/>
    </source>
</evidence>
<dbReference type="InterPro" id="IPR036291">
    <property type="entry name" value="NAD(P)-bd_dom_sf"/>
</dbReference>
<gene>
    <name evidence="2" type="ORF">J2S43_005743</name>
</gene>
<dbReference type="Pfam" id="PF13460">
    <property type="entry name" value="NAD_binding_10"/>
    <property type="match status" value="1"/>
</dbReference>
<proteinExistence type="predicted"/>
<feature type="domain" description="NAD(P)-binding" evidence="1">
    <location>
        <begin position="20"/>
        <end position="168"/>
    </location>
</feature>
<organism evidence="2 3">
    <name type="scientific">Catenuloplanes nepalensis</name>
    <dbReference type="NCBI Taxonomy" id="587533"/>
    <lineage>
        <taxon>Bacteria</taxon>
        <taxon>Bacillati</taxon>
        <taxon>Actinomycetota</taxon>
        <taxon>Actinomycetes</taxon>
        <taxon>Micromonosporales</taxon>
        <taxon>Micromonosporaceae</taxon>
        <taxon>Catenuloplanes</taxon>
    </lineage>
</organism>
<keyword evidence="3" id="KW-1185">Reference proteome</keyword>
<dbReference type="RefSeq" id="WP_306834407.1">
    <property type="nucleotide sequence ID" value="NZ_JAUSRA010000001.1"/>
</dbReference>
<reference evidence="2 3" key="1">
    <citation type="submission" date="2023-07" db="EMBL/GenBank/DDBJ databases">
        <title>Sequencing the genomes of 1000 actinobacteria strains.</title>
        <authorList>
            <person name="Klenk H.-P."/>
        </authorList>
    </citation>
    <scope>NUCLEOTIDE SEQUENCE [LARGE SCALE GENOMIC DNA]</scope>
    <source>
        <strain evidence="2 3">DSM 44710</strain>
    </source>
</reference>
<dbReference type="Gene3D" id="3.90.25.10">
    <property type="entry name" value="UDP-galactose 4-epimerase, domain 1"/>
    <property type="match status" value="1"/>
</dbReference>
<name>A0ABT9N0K4_9ACTN</name>
<evidence type="ECO:0000259" key="1">
    <source>
        <dbReference type="Pfam" id="PF13460"/>
    </source>
</evidence>
<dbReference type="Proteomes" id="UP001240984">
    <property type="component" value="Unassembled WGS sequence"/>
</dbReference>
<dbReference type="Gene3D" id="3.40.50.720">
    <property type="entry name" value="NAD(P)-binding Rossmann-like Domain"/>
    <property type="match status" value="1"/>
</dbReference>
<accession>A0ABT9N0K4</accession>
<comment type="caution">
    <text evidence="2">The sequence shown here is derived from an EMBL/GenBank/DDBJ whole genome shotgun (WGS) entry which is preliminary data.</text>
</comment>
<sequence length="266" mass="27908">MTDDEILVLGPGGTVGRRVVARLRATGSEVRPASRSTPVRFDWASPGTWQPALADATAMFLMAPDGVPVEPELCTLAARAGVRRVVLLSSRAIEAMGDDRLLAAERAVRDGGTEWTIVRADWFDQNFDEGFLRPAVEAGAVAIPVGGVRQTFVDAGDIAAVVVAALTDDGHAGVTHEVTGPEAITFGEACAIVGTACGREVRFEGTEEAYRTAMSSFGVPEAQIARDVAAFTALAAAGDSAPRDTVERVTGHPPRRFADYAAGASW</sequence>
<dbReference type="PANTHER" id="PTHR43162">
    <property type="match status" value="1"/>
</dbReference>
<evidence type="ECO:0000313" key="3">
    <source>
        <dbReference type="Proteomes" id="UP001240984"/>
    </source>
</evidence>
<dbReference type="PANTHER" id="PTHR43162:SF1">
    <property type="entry name" value="PRESTALK A DIFFERENTIATION PROTEIN A"/>
    <property type="match status" value="1"/>
</dbReference>
<dbReference type="InterPro" id="IPR051604">
    <property type="entry name" value="Ergot_Alk_Oxidoreductase"/>
</dbReference>
<dbReference type="InterPro" id="IPR016040">
    <property type="entry name" value="NAD(P)-bd_dom"/>
</dbReference>